<dbReference type="EMBL" id="CP119946">
    <property type="protein sequence ID" value="WFD00345.1"/>
    <property type="molecule type" value="Genomic_DNA"/>
</dbReference>
<protein>
    <submittedName>
        <fullName evidence="2">Uncharacterized protein</fullName>
    </submittedName>
</protein>
<evidence type="ECO:0000313" key="3">
    <source>
        <dbReference type="Proteomes" id="UP001219567"/>
    </source>
</evidence>
<feature type="region of interest" description="Disordered" evidence="1">
    <location>
        <begin position="78"/>
        <end position="122"/>
    </location>
</feature>
<sequence length="504" mass="55779">MPKNDVPTSDVGDEVGGILNDGTRMGQGHRPTEQSLTPPMSASERIRAAAQLRASSYGDWDEEIISPGSMRLKVLDASSDESDVELSPTKRPRRAAAQRAPKYNRKLSLTKPASTDTQNMRGTPQLLSAAKKEGVPPSIRTLLRQKHQQQRKGLDRDSLAIMDRLATQHEQVKREISSAQSQMNAAHFALNSSSDSSRFDASNANHVTDVQHTQRLVGVTEPRLLHLLQMDEDLLVETQESFNTRPMLWTLSSHIPKLPIPAVLEARASFAQIDHLLPLITPSLMRVQGFDLVPWLITRILLSTDQGPCIAMRDLAHAHSRFCVTFWDMLPNVMVWMGADLARNPTDPSDPNGGDSTGSDSFDMVCGFWQLCRTMPVNAACQAQYPLLVLYAATMPYSLETTNFLSQCLPAQASQDTVVKLFEVGKHLGAADQLKLVQSLPVNGCNLQLRSSLALGFVNKTANAMQHGFDALEQFMIRITAEQPCNYTQLLYQLRFASAHWQAA</sequence>
<dbReference type="Proteomes" id="UP001219567">
    <property type="component" value="Chromosome 4"/>
</dbReference>
<gene>
    <name evidence="2" type="ORF">MYAM1_003093</name>
</gene>
<feature type="compositionally biased region" description="Polar residues" evidence="1">
    <location>
        <begin position="111"/>
        <end position="122"/>
    </location>
</feature>
<evidence type="ECO:0000256" key="1">
    <source>
        <dbReference type="SAM" id="MobiDB-lite"/>
    </source>
</evidence>
<reference evidence="2 3" key="1">
    <citation type="submission" date="2023-03" db="EMBL/GenBank/DDBJ databases">
        <title>Mating type loci evolution in Malassezia.</title>
        <authorList>
            <person name="Coelho M.A."/>
        </authorList>
    </citation>
    <scope>NUCLEOTIDE SEQUENCE [LARGE SCALE GENOMIC DNA]</scope>
    <source>
        <strain evidence="2 3">CBS 9725</strain>
    </source>
</reference>
<name>A0AAJ5Z144_9BASI</name>
<dbReference type="AlphaFoldDB" id="A0AAJ5Z144"/>
<evidence type="ECO:0000313" key="2">
    <source>
        <dbReference type="EMBL" id="WFD00345.1"/>
    </source>
</evidence>
<proteinExistence type="predicted"/>
<keyword evidence="3" id="KW-1185">Reference proteome</keyword>
<accession>A0AAJ5Z144</accession>
<feature type="region of interest" description="Disordered" evidence="1">
    <location>
        <begin position="1"/>
        <end position="43"/>
    </location>
</feature>
<organism evidence="2 3">
    <name type="scientific">Malassezia yamatoensis</name>
    <dbReference type="NCBI Taxonomy" id="253288"/>
    <lineage>
        <taxon>Eukaryota</taxon>
        <taxon>Fungi</taxon>
        <taxon>Dikarya</taxon>
        <taxon>Basidiomycota</taxon>
        <taxon>Ustilaginomycotina</taxon>
        <taxon>Malasseziomycetes</taxon>
        <taxon>Malasseziales</taxon>
        <taxon>Malasseziaceae</taxon>
        <taxon>Malassezia</taxon>
    </lineage>
</organism>